<dbReference type="RefSeq" id="WP_159440340.1">
    <property type="nucleotide sequence ID" value="NZ_AP024898.1"/>
</dbReference>
<protein>
    <submittedName>
        <fullName evidence="2">Putative kinase inhibitor protein</fullName>
    </submittedName>
</protein>
<feature type="signal peptide" evidence="1">
    <location>
        <begin position="1"/>
        <end position="23"/>
    </location>
</feature>
<evidence type="ECO:0000256" key="1">
    <source>
        <dbReference type="SAM" id="SignalP"/>
    </source>
</evidence>
<dbReference type="PANTHER" id="PTHR30289:SF1">
    <property type="entry name" value="PEBP (PHOSPHATIDYLETHANOLAMINE-BINDING PROTEIN) FAMILY PROTEIN"/>
    <property type="match status" value="1"/>
</dbReference>
<organism evidence="2 3">
    <name type="scientific">Vibrio quintilis</name>
    <dbReference type="NCBI Taxonomy" id="1117707"/>
    <lineage>
        <taxon>Bacteria</taxon>
        <taxon>Pseudomonadati</taxon>
        <taxon>Pseudomonadota</taxon>
        <taxon>Gammaproteobacteria</taxon>
        <taxon>Vibrionales</taxon>
        <taxon>Vibrionaceae</taxon>
        <taxon>Vibrio</taxon>
    </lineage>
</organism>
<dbReference type="InterPro" id="IPR005247">
    <property type="entry name" value="YbhB_YbcL/LppC-like"/>
</dbReference>
<dbReference type="STRING" id="1117707.VQ7734_02840"/>
<dbReference type="InterPro" id="IPR008914">
    <property type="entry name" value="PEBP"/>
</dbReference>
<keyword evidence="3" id="KW-1185">Reference proteome</keyword>
<dbReference type="CDD" id="cd00865">
    <property type="entry name" value="PEBP_bact_arch"/>
    <property type="match status" value="1"/>
</dbReference>
<dbReference type="InterPro" id="IPR036610">
    <property type="entry name" value="PEBP-like_sf"/>
</dbReference>
<dbReference type="Gene3D" id="3.90.280.10">
    <property type="entry name" value="PEBP-like"/>
    <property type="match status" value="1"/>
</dbReference>
<dbReference type="EMBL" id="FRFG01000031">
    <property type="protein sequence ID" value="SHO57071.1"/>
    <property type="molecule type" value="Genomic_DNA"/>
</dbReference>
<dbReference type="SUPFAM" id="SSF49777">
    <property type="entry name" value="PEBP-like"/>
    <property type="match status" value="1"/>
</dbReference>
<dbReference type="Pfam" id="PF01161">
    <property type="entry name" value="PBP"/>
    <property type="match status" value="1"/>
</dbReference>
<sequence length="424" mass="46484">MKFRLFIAFSLLFALALPSVAGAAEQNVWYLAQAADKFRQGFIRVTNLSGISGSIQLYGMDHKGKKTEIVTLKIRPQQTITLNSADIENGNQSKGLKKGIGPGTENWRLVLNSKLDFRVNSYERTEDGLVISLHDIVKSKEGRFDVPFFNPGSNKNQISVLRVYNVDDKRATVRITGKDDEGRSFGPVILSVTAKHIAEITAEELEKGSNIDLSSGLGDGSGKWRLSVTSKENIRLMSLLKDNKGHVSNLSSDAADDSHLSLYSRNFANGGVIPDRFACTDVGGYNQSPEFFWSNAPVNTEKFVLIMDDEIAPCGVHSDSCPHWSVVNIPVGVRTLKENTVVSSFGATENLDGYFGPCSKSNHAYSFTLYALGYGAPDISATMLGQNGITRSMFESSYQAFILDKTTLMGVYRVAPGKKKHKVK</sequence>
<dbReference type="Proteomes" id="UP000184600">
    <property type="component" value="Unassembled WGS sequence"/>
</dbReference>
<accession>A0A1M7YWS8</accession>
<proteinExistence type="predicted"/>
<evidence type="ECO:0000313" key="2">
    <source>
        <dbReference type="EMBL" id="SHO57071.1"/>
    </source>
</evidence>
<name>A0A1M7YWS8_9VIBR</name>
<dbReference type="OrthoDB" id="9797506at2"/>
<reference evidence="3" key="1">
    <citation type="submission" date="2016-12" db="EMBL/GenBank/DDBJ databases">
        <authorList>
            <person name="Rodrigo-Torres L."/>
            <person name="Arahal R.D."/>
            <person name="Lucena T."/>
        </authorList>
    </citation>
    <scope>NUCLEOTIDE SEQUENCE [LARGE SCALE GENOMIC DNA]</scope>
</reference>
<keyword evidence="1" id="KW-0732">Signal</keyword>
<feature type="chain" id="PRO_5012455493" evidence="1">
    <location>
        <begin position="24"/>
        <end position="424"/>
    </location>
</feature>
<evidence type="ECO:0000313" key="3">
    <source>
        <dbReference type="Proteomes" id="UP000184600"/>
    </source>
</evidence>
<gene>
    <name evidence="2" type="ORF">VQ7734_02840</name>
</gene>
<dbReference type="PANTHER" id="PTHR30289">
    <property type="entry name" value="UNCHARACTERIZED PROTEIN YBCL-RELATED"/>
    <property type="match status" value="1"/>
</dbReference>
<dbReference type="AlphaFoldDB" id="A0A1M7YWS8"/>